<dbReference type="Proteomes" id="UP000050443">
    <property type="component" value="Unassembled WGS sequence"/>
</dbReference>
<accession>A0A0Q0WXV1</accession>
<gene>
    <name evidence="1" type="ORF">RC62_4474</name>
</gene>
<reference evidence="1 2" key="1">
    <citation type="submission" date="2014-09" db="EMBL/GenBank/DDBJ databases">
        <title>Genome sequence of Flavobacterium aquidurense RC62.</title>
        <authorList>
            <person name="Kim J.F."/>
            <person name="Kwak M.-J."/>
        </authorList>
    </citation>
    <scope>NUCLEOTIDE SEQUENCE [LARGE SCALE GENOMIC DNA]</scope>
    <source>
        <strain evidence="1 2">RC62</strain>
    </source>
</reference>
<evidence type="ECO:0000313" key="1">
    <source>
        <dbReference type="EMBL" id="KQB41099.1"/>
    </source>
</evidence>
<protein>
    <submittedName>
        <fullName evidence="1">Uncharacterized protein</fullName>
    </submittedName>
</protein>
<dbReference type="AlphaFoldDB" id="A0A0Q0WXV1"/>
<dbReference type="PATRIC" id="fig|362413.3.peg.4392"/>
<dbReference type="EMBL" id="JRLF01000009">
    <property type="protein sequence ID" value="KQB41099.1"/>
    <property type="molecule type" value="Genomic_DNA"/>
</dbReference>
<proteinExistence type="predicted"/>
<evidence type="ECO:0000313" key="2">
    <source>
        <dbReference type="Proteomes" id="UP000050443"/>
    </source>
</evidence>
<sequence>MHLFGKLKNDSDKKTYFLNRDFLIFCIKKSIYRSINGFF</sequence>
<comment type="caution">
    <text evidence="1">The sequence shown here is derived from an EMBL/GenBank/DDBJ whole genome shotgun (WGS) entry which is preliminary data.</text>
</comment>
<name>A0A0Q0WXV1_9FLAO</name>
<organism evidence="1 2">
    <name type="scientific">Flavobacterium aquidurense</name>
    <dbReference type="NCBI Taxonomy" id="362413"/>
    <lineage>
        <taxon>Bacteria</taxon>
        <taxon>Pseudomonadati</taxon>
        <taxon>Bacteroidota</taxon>
        <taxon>Flavobacteriia</taxon>
        <taxon>Flavobacteriales</taxon>
        <taxon>Flavobacteriaceae</taxon>
        <taxon>Flavobacterium</taxon>
    </lineage>
</organism>